<gene>
    <name evidence="1" type="ORF">HAX54_051839</name>
</gene>
<reference evidence="1 2" key="1">
    <citation type="journal article" date="2021" name="BMC Genomics">
        <title>Datura genome reveals duplications of psychoactive alkaloid biosynthetic genes and high mutation rate following tissue culture.</title>
        <authorList>
            <person name="Rajewski A."/>
            <person name="Carter-House D."/>
            <person name="Stajich J."/>
            <person name="Litt A."/>
        </authorList>
    </citation>
    <scope>NUCLEOTIDE SEQUENCE [LARGE SCALE GENOMIC DNA]</scope>
    <source>
        <strain evidence="1">AR-01</strain>
    </source>
</reference>
<organism evidence="1 2">
    <name type="scientific">Datura stramonium</name>
    <name type="common">Jimsonweed</name>
    <name type="synonym">Common thornapple</name>
    <dbReference type="NCBI Taxonomy" id="4076"/>
    <lineage>
        <taxon>Eukaryota</taxon>
        <taxon>Viridiplantae</taxon>
        <taxon>Streptophyta</taxon>
        <taxon>Embryophyta</taxon>
        <taxon>Tracheophyta</taxon>
        <taxon>Spermatophyta</taxon>
        <taxon>Magnoliopsida</taxon>
        <taxon>eudicotyledons</taxon>
        <taxon>Gunneridae</taxon>
        <taxon>Pentapetalae</taxon>
        <taxon>asterids</taxon>
        <taxon>lamiids</taxon>
        <taxon>Solanales</taxon>
        <taxon>Solanaceae</taxon>
        <taxon>Solanoideae</taxon>
        <taxon>Datureae</taxon>
        <taxon>Datura</taxon>
    </lineage>
</organism>
<sequence length="86" mass="9594">MAFARYIEGYKSKFTISGVNFIFTTPEVNFRFITKEVNFGFITMEADFRVTITGVADGILNKKSQTATADKKVMGRPATAAATQWQ</sequence>
<proteinExistence type="predicted"/>
<evidence type="ECO:0000313" key="1">
    <source>
        <dbReference type="EMBL" id="MCD7463968.1"/>
    </source>
</evidence>
<comment type="caution">
    <text evidence="1">The sequence shown here is derived from an EMBL/GenBank/DDBJ whole genome shotgun (WGS) entry which is preliminary data.</text>
</comment>
<dbReference type="Proteomes" id="UP000823775">
    <property type="component" value="Unassembled WGS sequence"/>
</dbReference>
<evidence type="ECO:0000313" key="2">
    <source>
        <dbReference type="Proteomes" id="UP000823775"/>
    </source>
</evidence>
<feature type="non-terminal residue" evidence="1">
    <location>
        <position position="86"/>
    </location>
</feature>
<keyword evidence="2" id="KW-1185">Reference proteome</keyword>
<dbReference type="EMBL" id="JACEIK010000930">
    <property type="protein sequence ID" value="MCD7463968.1"/>
    <property type="molecule type" value="Genomic_DNA"/>
</dbReference>
<name>A0ABS8SZ24_DATST</name>
<protein>
    <submittedName>
        <fullName evidence="1">Uncharacterized protein</fullName>
    </submittedName>
</protein>
<accession>A0ABS8SZ24</accession>